<feature type="domain" description="RNA polymerase sigma-70 region 2" evidence="6">
    <location>
        <begin position="29"/>
        <end position="91"/>
    </location>
</feature>
<proteinExistence type="inferred from homology"/>
<organism evidence="8 9">
    <name type="scientific">Sphingorhabdus pulchriflava</name>
    <dbReference type="NCBI Taxonomy" id="2292257"/>
    <lineage>
        <taxon>Bacteria</taxon>
        <taxon>Pseudomonadati</taxon>
        <taxon>Pseudomonadota</taxon>
        <taxon>Alphaproteobacteria</taxon>
        <taxon>Sphingomonadales</taxon>
        <taxon>Sphingomonadaceae</taxon>
        <taxon>Sphingorhabdus</taxon>
    </lineage>
</organism>
<comment type="caution">
    <text evidence="8">The sequence shown here is derived from an EMBL/GenBank/DDBJ whole genome shotgun (WGS) entry which is preliminary data.</text>
</comment>
<evidence type="ECO:0000256" key="5">
    <source>
        <dbReference type="ARBA" id="ARBA00023163"/>
    </source>
</evidence>
<evidence type="ECO:0000313" key="9">
    <source>
        <dbReference type="Proteomes" id="UP000263833"/>
    </source>
</evidence>
<name>A0A371BJC4_9SPHN</name>
<dbReference type="AlphaFoldDB" id="A0A371BJC4"/>
<gene>
    <name evidence="8" type="ORF">DXH95_10270</name>
</gene>
<dbReference type="GO" id="GO:0016987">
    <property type="term" value="F:sigma factor activity"/>
    <property type="evidence" value="ECO:0007669"/>
    <property type="project" value="UniProtKB-KW"/>
</dbReference>
<reference evidence="9" key="1">
    <citation type="submission" date="2018-08" db="EMBL/GenBank/DDBJ databases">
        <authorList>
            <person name="Kim S.-J."/>
            <person name="Jung G.-Y."/>
        </authorList>
    </citation>
    <scope>NUCLEOTIDE SEQUENCE [LARGE SCALE GENOMIC DNA]</scope>
    <source>
        <strain evidence="9">GY_G</strain>
    </source>
</reference>
<dbReference type="PANTHER" id="PTHR43133">
    <property type="entry name" value="RNA POLYMERASE ECF-TYPE SIGMA FACTO"/>
    <property type="match status" value="1"/>
</dbReference>
<dbReference type="InterPro" id="IPR013324">
    <property type="entry name" value="RNA_pol_sigma_r3/r4-like"/>
</dbReference>
<dbReference type="Gene3D" id="1.10.1740.10">
    <property type="match status" value="1"/>
</dbReference>
<dbReference type="InterPro" id="IPR014284">
    <property type="entry name" value="RNA_pol_sigma-70_dom"/>
</dbReference>
<keyword evidence="5" id="KW-0804">Transcription</keyword>
<dbReference type="GO" id="GO:0003677">
    <property type="term" value="F:DNA binding"/>
    <property type="evidence" value="ECO:0007669"/>
    <property type="project" value="UniProtKB-KW"/>
</dbReference>
<accession>A0A371BJC4</accession>
<dbReference type="SUPFAM" id="SSF88946">
    <property type="entry name" value="Sigma2 domain of RNA polymerase sigma factors"/>
    <property type="match status" value="1"/>
</dbReference>
<dbReference type="InterPro" id="IPR007627">
    <property type="entry name" value="RNA_pol_sigma70_r2"/>
</dbReference>
<dbReference type="Proteomes" id="UP000263833">
    <property type="component" value="Unassembled WGS sequence"/>
</dbReference>
<dbReference type="InterPro" id="IPR013249">
    <property type="entry name" value="RNA_pol_sigma70_r4_t2"/>
</dbReference>
<dbReference type="InterPro" id="IPR039425">
    <property type="entry name" value="RNA_pol_sigma-70-like"/>
</dbReference>
<dbReference type="InterPro" id="IPR013325">
    <property type="entry name" value="RNA_pol_sigma_r2"/>
</dbReference>
<evidence type="ECO:0000259" key="7">
    <source>
        <dbReference type="Pfam" id="PF08281"/>
    </source>
</evidence>
<dbReference type="Gene3D" id="1.10.10.10">
    <property type="entry name" value="Winged helix-like DNA-binding domain superfamily/Winged helix DNA-binding domain"/>
    <property type="match status" value="1"/>
</dbReference>
<evidence type="ECO:0000259" key="6">
    <source>
        <dbReference type="Pfam" id="PF04542"/>
    </source>
</evidence>
<evidence type="ECO:0000256" key="1">
    <source>
        <dbReference type="ARBA" id="ARBA00010641"/>
    </source>
</evidence>
<dbReference type="EMBL" id="QRGP01000001">
    <property type="protein sequence ID" value="RDV07682.1"/>
    <property type="molecule type" value="Genomic_DNA"/>
</dbReference>
<dbReference type="OrthoDB" id="7041663at2"/>
<keyword evidence="2" id="KW-0805">Transcription regulation</keyword>
<comment type="similarity">
    <text evidence="1">Belongs to the sigma-70 factor family. ECF subfamily.</text>
</comment>
<dbReference type="NCBIfam" id="TIGR02937">
    <property type="entry name" value="sigma70-ECF"/>
    <property type="match status" value="1"/>
</dbReference>
<keyword evidence="3" id="KW-0731">Sigma factor</keyword>
<dbReference type="Pfam" id="PF08281">
    <property type="entry name" value="Sigma70_r4_2"/>
    <property type="match status" value="1"/>
</dbReference>
<keyword evidence="9" id="KW-1185">Reference proteome</keyword>
<dbReference type="SUPFAM" id="SSF88659">
    <property type="entry name" value="Sigma3 and sigma4 domains of RNA polymerase sigma factors"/>
    <property type="match status" value="1"/>
</dbReference>
<dbReference type="PANTHER" id="PTHR43133:SF58">
    <property type="entry name" value="ECF RNA POLYMERASE SIGMA FACTOR SIGD"/>
    <property type="match status" value="1"/>
</dbReference>
<evidence type="ECO:0000313" key="8">
    <source>
        <dbReference type="EMBL" id="RDV07682.1"/>
    </source>
</evidence>
<dbReference type="InterPro" id="IPR036388">
    <property type="entry name" value="WH-like_DNA-bd_sf"/>
</dbReference>
<dbReference type="GO" id="GO:0006352">
    <property type="term" value="P:DNA-templated transcription initiation"/>
    <property type="evidence" value="ECO:0007669"/>
    <property type="project" value="InterPro"/>
</dbReference>
<sequence>MIANEEGLRRLMRMSQTGDKQAYAVLLEQCGNWLARYFRQKIAPDAIDDLVQDTLISLHRKRSSYDPSRPFLPWLAAIARYRWVDRLRQSYRQQTEALDHHDAAEESHEEVVGARISIDRLLDLIPPPQAEVIRIVKIDGHSIADACNQTGQSETLVKVNIHRGLKKLAALIENE</sequence>
<protein>
    <submittedName>
        <fullName evidence="8">RNA polymerase subunit sigma-24</fullName>
    </submittedName>
</protein>
<dbReference type="RefSeq" id="WP_115549226.1">
    <property type="nucleotide sequence ID" value="NZ_QRGP01000001.1"/>
</dbReference>
<feature type="domain" description="RNA polymerase sigma factor 70 region 4 type 2" evidence="7">
    <location>
        <begin position="117"/>
        <end position="168"/>
    </location>
</feature>
<evidence type="ECO:0000256" key="4">
    <source>
        <dbReference type="ARBA" id="ARBA00023125"/>
    </source>
</evidence>
<evidence type="ECO:0000256" key="2">
    <source>
        <dbReference type="ARBA" id="ARBA00023015"/>
    </source>
</evidence>
<dbReference type="Pfam" id="PF04542">
    <property type="entry name" value="Sigma70_r2"/>
    <property type="match status" value="1"/>
</dbReference>
<keyword evidence="4" id="KW-0238">DNA-binding</keyword>
<evidence type="ECO:0000256" key="3">
    <source>
        <dbReference type="ARBA" id="ARBA00023082"/>
    </source>
</evidence>